<dbReference type="CDD" id="cd22343">
    <property type="entry name" value="PDDEXK_lambda_exonuclease-like"/>
    <property type="match status" value="1"/>
</dbReference>
<dbReference type="PROSITE" id="PS50966">
    <property type="entry name" value="ZF_SWIM"/>
    <property type="match status" value="1"/>
</dbReference>
<dbReference type="InterPro" id="IPR011604">
    <property type="entry name" value="PDDEXK-like_dom_sf"/>
</dbReference>
<dbReference type="InterPro" id="IPR007527">
    <property type="entry name" value="Znf_SWIM"/>
</dbReference>
<protein>
    <recommendedName>
        <fullName evidence="2">SWIM-type domain-containing protein</fullName>
    </recommendedName>
</protein>
<evidence type="ECO:0000259" key="2">
    <source>
        <dbReference type="PROSITE" id="PS50966"/>
    </source>
</evidence>
<reference evidence="3" key="1">
    <citation type="submission" date="2022-11" db="UniProtKB">
        <authorList>
            <consortium name="EnsemblMetazoa"/>
        </authorList>
    </citation>
    <scope>IDENTIFICATION</scope>
</reference>
<accession>A0A914AKG0</accession>
<dbReference type="Pfam" id="PF09588">
    <property type="entry name" value="YqaJ"/>
    <property type="match status" value="1"/>
</dbReference>
<dbReference type="GeneID" id="119734742"/>
<evidence type="ECO:0000313" key="3">
    <source>
        <dbReference type="EnsemblMetazoa" id="XP_038064217.1"/>
    </source>
</evidence>
<keyword evidence="1" id="KW-0863">Zinc-finger</keyword>
<dbReference type="OMA" id="EMQDAIH"/>
<dbReference type="InterPro" id="IPR011335">
    <property type="entry name" value="Restrct_endonuc-II-like"/>
</dbReference>
<dbReference type="RefSeq" id="XP_038064217.1">
    <property type="nucleotide sequence ID" value="XM_038208289.1"/>
</dbReference>
<keyword evidence="4" id="KW-1185">Reference proteome</keyword>
<dbReference type="EnsemblMetazoa" id="XM_038208289.1">
    <property type="protein sequence ID" value="XP_038064217.1"/>
    <property type="gene ID" value="LOC119734742"/>
</dbReference>
<dbReference type="PANTHER" id="PTHR47526">
    <property type="entry name" value="ATP-DEPENDENT DNA HELICASE"/>
    <property type="match status" value="1"/>
</dbReference>
<dbReference type="Proteomes" id="UP000887568">
    <property type="component" value="Unplaced"/>
</dbReference>
<proteinExistence type="predicted"/>
<evidence type="ECO:0000256" key="1">
    <source>
        <dbReference type="PROSITE-ProRule" id="PRU00325"/>
    </source>
</evidence>
<name>A0A914AKG0_PATMI</name>
<dbReference type="SUPFAM" id="SSF52980">
    <property type="entry name" value="Restriction endonuclease-like"/>
    <property type="match status" value="1"/>
</dbReference>
<feature type="domain" description="SWIM-type" evidence="2">
    <location>
        <begin position="72"/>
        <end position="109"/>
    </location>
</feature>
<keyword evidence="1" id="KW-0862">Zinc</keyword>
<dbReference type="OrthoDB" id="6131569at2759"/>
<dbReference type="GO" id="GO:0006281">
    <property type="term" value="P:DNA repair"/>
    <property type="evidence" value="ECO:0007669"/>
    <property type="project" value="UniProtKB-ARBA"/>
</dbReference>
<dbReference type="AlphaFoldDB" id="A0A914AKG0"/>
<sequence>MTTTRVDILPKAVDLNSFGKEQISKRSRVRGYNFFKNGYVHKIALELLKEGEVAVQGKCFRSMRKSDTPHSLNVCFGRDQGLIAESRCSCVAGLSGTCAHIIALIYTLRHYQDLGLKEIPGQLSCTSLPQQWHKPCGCKIRPQSVAGLVMAKPKKTRKRQPVAAKVTKQSVLLPTCGEIKQLKALANTPLNYLLHEDAELSDTPLGQVQRRSSLNYQINDLAETSSTVTTPTEALCGNTRFPLQTTLILNSDYADNNTATAITQEEAEALEQATFQQANCNLWYKCREQRLTASQFGRVITRKKDVNTKFLTSLCSPQVIHSEAVSYGKKHESTAKEAYVNKTNLHIHDCGLVVNPAFSFLGATPDGKVCDAGQTGILEVKCPYSARDMTVAEAVDGIPNFYMAKFGNGLQLKKTHQYFHQVQGQLMLTGAPFCDFVVFTSKDIHVERIVPDTAVWEAMLSKLGLFYKEHVTPFLANT</sequence>
<dbReference type="PANTHER" id="PTHR47526:SF3">
    <property type="entry name" value="PHD-TYPE DOMAIN-CONTAINING PROTEIN"/>
    <property type="match status" value="1"/>
</dbReference>
<organism evidence="3 4">
    <name type="scientific">Patiria miniata</name>
    <name type="common">Bat star</name>
    <name type="synonym">Asterina miniata</name>
    <dbReference type="NCBI Taxonomy" id="46514"/>
    <lineage>
        <taxon>Eukaryota</taxon>
        <taxon>Metazoa</taxon>
        <taxon>Echinodermata</taxon>
        <taxon>Eleutherozoa</taxon>
        <taxon>Asterozoa</taxon>
        <taxon>Asteroidea</taxon>
        <taxon>Valvatacea</taxon>
        <taxon>Valvatida</taxon>
        <taxon>Asterinidae</taxon>
        <taxon>Patiria</taxon>
    </lineage>
</organism>
<evidence type="ECO:0000313" key="4">
    <source>
        <dbReference type="Proteomes" id="UP000887568"/>
    </source>
</evidence>
<dbReference type="Gene3D" id="3.90.320.10">
    <property type="match status" value="1"/>
</dbReference>
<dbReference type="GO" id="GO:0008270">
    <property type="term" value="F:zinc ion binding"/>
    <property type="evidence" value="ECO:0007669"/>
    <property type="project" value="UniProtKB-KW"/>
</dbReference>
<dbReference type="InterPro" id="IPR019080">
    <property type="entry name" value="YqaJ_viral_recombinase"/>
</dbReference>
<keyword evidence="1" id="KW-0479">Metal-binding</keyword>